<reference evidence="5" key="2">
    <citation type="journal article" date="2018" name="BMC Genomics">
        <title>A manually annotated Actinidia chinensis var. chinensis (kiwifruit) genome highlights the challenges associated with draft genomes and gene prediction in plants.</title>
        <authorList>
            <person name="Pilkington S.M."/>
            <person name="Crowhurst R."/>
            <person name="Hilario E."/>
            <person name="Nardozza S."/>
            <person name="Fraser L."/>
            <person name="Peng Y."/>
            <person name="Gunaseelan K."/>
            <person name="Simpson R."/>
            <person name="Tahir J."/>
            <person name="Deroles S.C."/>
            <person name="Templeton K."/>
            <person name="Luo Z."/>
            <person name="Davy M."/>
            <person name="Cheng C."/>
            <person name="McNeilage M."/>
            <person name="Scaglione D."/>
            <person name="Liu Y."/>
            <person name="Zhang Q."/>
            <person name="Datson P."/>
            <person name="De Silva N."/>
            <person name="Gardiner S.E."/>
            <person name="Bassett H."/>
            <person name="Chagne D."/>
            <person name="McCallum J."/>
            <person name="Dzierzon H."/>
            <person name="Deng C."/>
            <person name="Wang Y.Y."/>
            <person name="Barron L."/>
            <person name="Manako K."/>
            <person name="Bowen J."/>
            <person name="Foster T.M."/>
            <person name="Erridge Z.A."/>
            <person name="Tiffin H."/>
            <person name="Waite C.N."/>
            <person name="Davies K.M."/>
            <person name="Grierson E.P."/>
            <person name="Laing W.A."/>
            <person name="Kirk R."/>
            <person name="Chen X."/>
            <person name="Wood M."/>
            <person name="Montefiori M."/>
            <person name="Brummell D.A."/>
            <person name="Schwinn K.E."/>
            <person name="Catanach A."/>
            <person name="Fullerton C."/>
            <person name="Li D."/>
            <person name="Meiyalaghan S."/>
            <person name="Nieuwenhuizen N."/>
            <person name="Read N."/>
            <person name="Prakash R."/>
            <person name="Hunter D."/>
            <person name="Zhang H."/>
            <person name="McKenzie M."/>
            <person name="Knabel M."/>
            <person name="Harris A."/>
            <person name="Allan A.C."/>
            <person name="Gleave A."/>
            <person name="Chen A."/>
            <person name="Janssen B.J."/>
            <person name="Plunkett B."/>
            <person name="Ampomah-Dwamena C."/>
            <person name="Voogd C."/>
            <person name="Leif D."/>
            <person name="Lafferty D."/>
            <person name="Souleyre E.J.F."/>
            <person name="Varkonyi-Gasic E."/>
            <person name="Gambi F."/>
            <person name="Hanley J."/>
            <person name="Yao J.L."/>
            <person name="Cheung J."/>
            <person name="David K.M."/>
            <person name="Warren B."/>
            <person name="Marsh K."/>
            <person name="Snowden K.C."/>
            <person name="Lin-Wang K."/>
            <person name="Brian L."/>
            <person name="Martinez-Sanchez M."/>
            <person name="Wang M."/>
            <person name="Ileperuma N."/>
            <person name="Macnee N."/>
            <person name="Campin R."/>
            <person name="McAtee P."/>
            <person name="Drummond R.S.M."/>
            <person name="Espley R.V."/>
            <person name="Ireland H.S."/>
            <person name="Wu R."/>
            <person name="Atkinson R.G."/>
            <person name="Karunairetnam S."/>
            <person name="Bulley S."/>
            <person name="Chunkath S."/>
            <person name="Hanley Z."/>
            <person name="Storey R."/>
            <person name="Thrimawithana A.H."/>
            <person name="Thomson S."/>
            <person name="David C."/>
            <person name="Testolin R."/>
            <person name="Huang H."/>
            <person name="Hellens R.P."/>
            <person name="Schaffer R.J."/>
        </authorList>
    </citation>
    <scope>NUCLEOTIDE SEQUENCE [LARGE SCALE GENOMIC DNA]</scope>
    <source>
        <strain evidence="5">cv. Red5</strain>
    </source>
</reference>
<evidence type="ECO:0000256" key="2">
    <source>
        <dbReference type="PIRSR" id="PIRSR602401-1"/>
    </source>
</evidence>
<dbReference type="EMBL" id="NKQK01000015">
    <property type="protein sequence ID" value="PSS09755.1"/>
    <property type="molecule type" value="Genomic_DNA"/>
</dbReference>
<feature type="binding site" description="axial binding residue" evidence="2">
    <location>
        <position position="415"/>
    </location>
    <ligand>
        <name>heme</name>
        <dbReference type="ChEBI" id="CHEBI:30413"/>
    </ligand>
    <ligandPart>
        <name>Fe</name>
        <dbReference type="ChEBI" id="CHEBI:18248"/>
    </ligandPart>
</feature>
<keyword evidence="2 3" id="KW-0349">Heme</keyword>
<keyword evidence="1 3" id="KW-0560">Oxidoreductase</keyword>
<dbReference type="PROSITE" id="PS00086">
    <property type="entry name" value="CYTOCHROME_P450"/>
    <property type="match status" value="1"/>
</dbReference>
<dbReference type="Pfam" id="PF00067">
    <property type="entry name" value="p450"/>
    <property type="match status" value="2"/>
</dbReference>
<keyword evidence="2 3" id="KW-0479">Metal-binding</keyword>
<comment type="cofactor">
    <cofactor evidence="2">
        <name>heme</name>
        <dbReference type="ChEBI" id="CHEBI:30413"/>
    </cofactor>
</comment>
<dbReference type="AlphaFoldDB" id="A0A2R6QK46"/>
<dbReference type="PRINTS" id="PR00463">
    <property type="entry name" value="EP450I"/>
</dbReference>
<dbReference type="PANTHER" id="PTHR47951">
    <property type="entry name" value="OS08G0547900 PROTEIN"/>
    <property type="match status" value="1"/>
</dbReference>
<dbReference type="STRING" id="1590841.A0A2R6QK46"/>
<keyword evidence="3" id="KW-0503">Monooxygenase</keyword>
<dbReference type="GO" id="GO:0005506">
    <property type="term" value="F:iron ion binding"/>
    <property type="evidence" value="ECO:0007669"/>
    <property type="project" value="InterPro"/>
</dbReference>
<dbReference type="Proteomes" id="UP000241394">
    <property type="component" value="Chromosome LG15"/>
</dbReference>
<dbReference type="FunFam" id="1.10.630.10:FF:000207">
    <property type="entry name" value="Putative cytochrome P450 superfamily protein"/>
    <property type="match status" value="1"/>
</dbReference>
<gene>
    <name evidence="4" type="ORF">CEY00_Acc12670</name>
</gene>
<dbReference type="Gene3D" id="1.10.630.10">
    <property type="entry name" value="Cytochrome P450"/>
    <property type="match status" value="1"/>
</dbReference>
<organism evidence="4 5">
    <name type="scientific">Actinidia chinensis var. chinensis</name>
    <name type="common">Chinese soft-hair kiwi</name>
    <dbReference type="NCBI Taxonomy" id="1590841"/>
    <lineage>
        <taxon>Eukaryota</taxon>
        <taxon>Viridiplantae</taxon>
        <taxon>Streptophyta</taxon>
        <taxon>Embryophyta</taxon>
        <taxon>Tracheophyta</taxon>
        <taxon>Spermatophyta</taxon>
        <taxon>Magnoliopsida</taxon>
        <taxon>eudicotyledons</taxon>
        <taxon>Gunneridae</taxon>
        <taxon>Pentapetalae</taxon>
        <taxon>asterids</taxon>
        <taxon>Ericales</taxon>
        <taxon>Actinidiaceae</taxon>
        <taxon>Actinidia</taxon>
    </lineage>
</organism>
<comment type="caution">
    <text evidence="4">The sequence shown here is derived from an EMBL/GenBank/DDBJ whole genome shotgun (WGS) entry which is preliminary data.</text>
</comment>
<keyword evidence="5" id="KW-1185">Reference proteome</keyword>
<keyword evidence="2 3" id="KW-0408">Iron</keyword>
<dbReference type="OrthoDB" id="2789670at2759"/>
<comment type="similarity">
    <text evidence="3">Belongs to the cytochrome P450 family.</text>
</comment>
<dbReference type="GO" id="GO:0016705">
    <property type="term" value="F:oxidoreductase activity, acting on paired donors, with incorporation or reduction of molecular oxygen"/>
    <property type="evidence" value="ECO:0007669"/>
    <property type="project" value="InterPro"/>
</dbReference>
<evidence type="ECO:0000313" key="4">
    <source>
        <dbReference type="EMBL" id="PSS09755.1"/>
    </source>
</evidence>
<dbReference type="Gramene" id="PSS09755">
    <property type="protein sequence ID" value="PSS09755"/>
    <property type="gene ID" value="CEY00_Acc12670"/>
</dbReference>
<dbReference type="PANTHER" id="PTHR47951:SF7">
    <property type="entry name" value="FLAVONOID 3',5'-HYDROXYLASE-LIKE ISOFORM X1"/>
    <property type="match status" value="1"/>
</dbReference>
<dbReference type="OMA" id="INDLMGW"/>
<dbReference type="InterPro" id="IPR017972">
    <property type="entry name" value="Cyt_P450_CS"/>
</dbReference>
<name>A0A2R6QK46_ACTCC</name>
<reference evidence="4 5" key="1">
    <citation type="submission" date="2017-07" db="EMBL/GenBank/DDBJ databases">
        <title>An improved, manually edited Actinidia chinensis var. chinensis (kiwifruit) genome highlights the challenges associated with draft genomes and gene prediction in plants.</title>
        <authorList>
            <person name="Pilkington S."/>
            <person name="Crowhurst R."/>
            <person name="Hilario E."/>
            <person name="Nardozza S."/>
            <person name="Fraser L."/>
            <person name="Peng Y."/>
            <person name="Gunaseelan K."/>
            <person name="Simpson R."/>
            <person name="Tahir J."/>
            <person name="Deroles S."/>
            <person name="Templeton K."/>
            <person name="Luo Z."/>
            <person name="Davy M."/>
            <person name="Cheng C."/>
            <person name="Mcneilage M."/>
            <person name="Scaglione D."/>
            <person name="Liu Y."/>
            <person name="Zhang Q."/>
            <person name="Datson P."/>
            <person name="De Silva N."/>
            <person name="Gardiner S."/>
            <person name="Bassett H."/>
            <person name="Chagne D."/>
            <person name="Mccallum J."/>
            <person name="Dzierzon H."/>
            <person name="Deng C."/>
            <person name="Wang Y.-Y."/>
            <person name="Barron N."/>
            <person name="Manako K."/>
            <person name="Bowen J."/>
            <person name="Foster T."/>
            <person name="Erridge Z."/>
            <person name="Tiffin H."/>
            <person name="Waite C."/>
            <person name="Davies K."/>
            <person name="Grierson E."/>
            <person name="Laing W."/>
            <person name="Kirk R."/>
            <person name="Chen X."/>
            <person name="Wood M."/>
            <person name="Montefiori M."/>
            <person name="Brummell D."/>
            <person name="Schwinn K."/>
            <person name="Catanach A."/>
            <person name="Fullerton C."/>
            <person name="Li D."/>
            <person name="Meiyalaghan S."/>
            <person name="Nieuwenhuizen N."/>
            <person name="Read N."/>
            <person name="Prakash R."/>
            <person name="Hunter D."/>
            <person name="Zhang H."/>
            <person name="Mckenzie M."/>
            <person name="Knabel M."/>
            <person name="Harris A."/>
            <person name="Allan A."/>
            <person name="Chen A."/>
            <person name="Janssen B."/>
            <person name="Plunkett B."/>
            <person name="Dwamena C."/>
            <person name="Voogd C."/>
            <person name="Leif D."/>
            <person name="Lafferty D."/>
            <person name="Souleyre E."/>
            <person name="Varkonyi-Gasic E."/>
            <person name="Gambi F."/>
            <person name="Hanley J."/>
            <person name="Yao J.-L."/>
            <person name="Cheung J."/>
            <person name="David K."/>
            <person name="Warren B."/>
            <person name="Marsh K."/>
            <person name="Snowden K."/>
            <person name="Lin-Wang K."/>
            <person name="Brian L."/>
            <person name="Martinez-Sanchez M."/>
            <person name="Wang M."/>
            <person name="Ileperuma N."/>
            <person name="Macnee N."/>
            <person name="Campin R."/>
            <person name="Mcatee P."/>
            <person name="Drummond R."/>
            <person name="Espley R."/>
            <person name="Ireland H."/>
            <person name="Wu R."/>
            <person name="Atkinson R."/>
            <person name="Karunairetnam S."/>
            <person name="Bulley S."/>
            <person name="Chunkath S."/>
            <person name="Hanley Z."/>
            <person name="Storey R."/>
            <person name="Thrimawithana A."/>
            <person name="Thomson S."/>
            <person name="David C."/>
            <person name="Testolin R."/>
        </authorList>
    </citation>
    <scope>NUCLEOTIDE SEQUENCE [LARGE SCALE GENOMIC DNA]</scope>
    <source>
        <strain evidence="5">cv. Red5</strain>
        <tissue evidence="4">Young leaf</tissue>
    </source>
</reference>
<dbReference type="InterPro" id="IPR002401">
    <property type="entry name" value="Cyt_P450_E_grp-I"/>
</dbReference>
<dbReference type="SUPFAM" id="SSF48264">
    <property type="entry name" value="Cytochrome P450"/>
    <property type="match status" value="1"/>
</dbReference>
<evidence type="ECO:0000256" key="3">
    <source>
        <dbReference type="RuleBase" id="RU000461"/>
    </source>
</evidence>
<evidence type="ECO:0000313" key="5">
    <source>
        <dbReference type="Proteomes" id="UP000241394"/>
    </source>
</evidence>
<dbReference type="InParanoid" id="A0A2R6QK46"/>
<protein>
    <submittedName>
        <fullName evidence="4">Flavonoid 3',5'-hydroxylase</fullName>
    </submittedName>
</protein>
<proteinExistence type="inferred from homology"/>
<dbReference type="GO" id="GO:0020037">
    <property type="term" value="F:heme binding"/>
    <property type="evidence" value="ECO:0007669"/>
    <property type="project" value="InterPro"/>
</dbReference>
<dbReference type="GO" id="GO:0004497">
    <property type="term" value="F:monooxygenase activity"/>
    <property type="evidence" value="ECO:0007669"/>
    <property type="project" value="UniProtKB-KW"/>
</dbReference>
<sequence>MLLGLLDRLLSALCDQWTWWWEASSTKDELPRALLTVSILILVVFWYRWTFMKSSKGIGSHPVPPGPRGLPIVRYLPFLDTNLHEQFTELAHQYGPIYKLWLGQKLCVVMNSPSLAKERTMRKVFVRDTMSNSSLEASYNLRKDEVLKTIREVHSKIGTPMDIAEITFLTQMNVIMNMVWGSTIDIHKAHGVRTEFRGVAREMERLRIWVDRILDSIIDAQTKMSMVERAEAFKIKGKEDFLQLLLALKEQEDTGISFTLEQIKALLIDIVVGGTDTSATMVEWAMAEIMHNPEIMKKVQEELSDVIGTNNIVEESHLPKLHYLDALIKETFRLHPALPLLVPKRTDRPCVVGGYTIPPKNTRVFLNVWAMHRDPEVWDSPLEFKPKRFLGEASKCDYNGNNFQYLPFGSGRRICAGLPLAEKMVMYFLASLLHSFNWRSPEGEELDLSETFGIVMKKKTPLVAIPTQRLSSLELYA</sequence>
<dbReference type="PRINTS" id="PR00385">
    <property type="entry name" value="P450"/>
</dbReference>
<dbReference type="InterPro" id="IPR036396">
    <property type="entry name" value="Cyt_P450_sf"/>
</dbReference>
<accession>A0A2R6QK46</accession>
<evidence type="ECO:0000256" key="1">
    <source>
        <dbReference type="ARBA" id="ARBA00023002"/>
    </source>
</evidence>
<dbReference type="InterPro" id="IPR001128">
    <property type="entry name" value="Cyt_P450"/>
</dbReference>